<dbReference type="PANTHER" id="PTHR47756:SF2">
    <property type="entry name" value="BLL6612 PROTEIN"/>
    <property type="match status" value="1"/>
</dbReference>
<dbReference type="EMBL" id="LT985188">
    <property type="protein sequence ID" value="SPD86016.1"/>
    <property type="molecule type" value="Genomic_DNA"/>
</dbReference>
<proteinExistence type="predicted"/>
<feature type="domain" description="DUF6596" evidence="1">
    <location>
        <begin position="87"/>
        <end position="186"/>
    </location>
</feature>
<gene>
    <name evidence="2" type="ORF">MPLG2_0980</name>
</gene>
<dbReference type="AlphaFoldDB" id="A0A2N9JF64"/>
<dbReference type="GO" id="GO:0003700">
    <property type="term" value="F:DNA-binding transcription factor activity"/>
    <property type="evidence" value="ECO:0007669"/>
    <property type="project" value="InterPro"/>
</dbReference>
<dbReference type="RefSeq" id="WP_197710082.1">
    <property type="nucleotide sequence ID" value="NZ_BAAAGO010000002.1"/>
</dbReference>
<dbReference type="PANTHER" id="PTHR47756">
    <property type="entry name" value="BLL6612 PROTEIN-RELATED"/>
    <property type="match status" value="1"/>
</dbReference>
<reference evidence="2 3" key="1">
    <citation type="submission" date="2018-02" db="EMBL/GenBank/DDBJ databases">
        <authorList>
            <person name="Cohen D.B."/>
            <person name="Kent A.D."/>
        </authorList>
    </citation>
    <scope>NUCLEOTIDE SEQUENCE [LARGE SCALE GENOMIC DNA]</scope>
    <source>
        <strain evidence="2">1</strain>
    </source>
</reference>
<dbReference type="Gene3D" id="1.10.1740.10">
    <property type="match status" value="1"/>
</dbReference>
<dbReference type="KEGG" id="mgg:MPLG2_0980"/>
<sequence>MTGAEPGDPRLIASHAARVSFGRLVALLASVNGDIAEAEDAVAAAFEQALVSWPGAGVPKNPEGWLFTVARNRLPFTIPDRASMPTRLGAVLEAVYGCYAIAWQDSDGRSHTQPDSMAGEALHLAVTMADLLPTEPEAWSLAALIALSLSRAAARGGSFVPLDEQDPASWDGALIAEGESYLRRAAELGGSPGRFQLEAAMQGVHAARRYGEPVDWAALRTLASALVTVAPTMGAQLALSAIVGRTDGPAAGLALVDELPSEGERLAAFHATRADLLARAGRRAEASDAFLKAAELETDPAAAAYLRGRA</sequence>
<evidence type="ECO:0000259" key="1">
    <source>
        <dbReference type="Pfam" id="PF20239"/>
    </source>
</evidence>
<dbReference type="InterPro" id="IPR013325">
    <property type="entry name" value="RNA_pol_sigma_r2"/>
</dbReference>
<dbReference type="GO" id="GO:0006352">
    <property type="term" value="P:DNA-templated transcription initiation"/>
    <property type="evidence" value="ECO:0007669"/>
    <property type="project" value="InterPro"/>
</dbReference>
<dbReference type="SUPFAM" id="SSF88946">
    <property type="entry name" value="Sigma2 domain of RNA polymerase sigma factors"/>
    <property type="match status" value="1"/>
</dbReference>
<dbReference type="Pfam" id="PF20239">
    <property type="entry name" value="DUF6596"/>
    <property type="match status" value="1"/>
</dbReference>
<evidence type="ECO:0000313" key="2">
    <source>
        <dbReference type="EMBL" id="SPD86016.1"/>
    </source>
</evidence>
<name>A0A2N9JF64_9ACTN</name>
<protein>
    <submittedName>
        <fullName evidence="2">RNA polymerase subunit sigma-70</fullName>
    </submittedName>
</protein>
<organism evidence="2 3">
    <name type="scientific">Micropruina glycogenica</name>
    <dbReference type="NCBI Taxonomy" id="75385"/>
    <lineage>
        <taxon>Bacteria</taxon>
        <taxon>Bacillati</taxon>
        <taxon>Actinomycetota</taxon>
        <taxon>Actinomycetes</taxon>
        <taxon>Propionibacteriales</taxon>
        <taxon>Nocardioidaceae</taxon>
        <taxon>Micropruina</taxon>
    </lineage>
</organism>
<dbReference type="Proteomes" id="UP000238164">
    <property type="component" value="Chromosome 1"/>
</dbReference>
<evidence type="ECO:0000313" key="3">
    <source>
        <dbReference type="Proteomes" id="UP000238164"/>
    </source>
</evidence>
<keyword evidence="3" id="KW-1185">Reference proteome</keyword>
<accession>A0A2N9JF64</accession>
<dbReference type="InterPro" id="IPR046531">
    <property type="entry name" value="DUF6596"/>
</dbReference>